<name>A0A0C2N633_THEKT</name>
<dbReference type="Proteomes" id="UP000031668">
    <property type="component" value="Unassembled WGS sequence"/>
</dbReference>
<keyword evidence="1" id="KW-0472">Membrane</keyword>
<reference evidence="2 3" key="1">
    <citation type="journal article" date="2014" name="Genome Biol. Evol.">
        <title>The genome of the myxosporean Thelohanellus kitauei shows adaptations to nutrient acquisition within its fish host.</title>
        <authorList>
            <person name="Yang Y."/>
            <person name="Xiong J."/>
            <person name="Zhou Z."/>
            <person name="Huo F."/>
            <person name="Miao W."/>
            <person name="Ran C."/>
            <person name="Liu Y."/>
            <person name="Zhang J."/>
            <person name="Feng J."/>
            <person name="Wang M."/>
            <person name="Wang M."/>
            <person name="Wang L."/>
            <person name="Yao B."/>
        </authorList>
    </citation>
    <scope>NUCLEOTIDE SEQUENCE [LARGE SCALE GENOMIC DNA]</scope>
    <source>
        <strain evidence="2">Wuqing</strain>
    </source>
</reference>
<evidence type="ECO:0000313" key="3">
    <source>
        <dbReference type="Proteomes" id="UP000031668"/>
    </source>
</evidence>
<feature type="transmembrane region" description="Helical" evidence="1">
    <location>
        <begin position="78"/>
        <end position="97"/>
    </location>
</feature>
<protein>
    <submittedName>
        <fullName evidence="2">Uncharacterized protein</fullName>
    </submittedName>
</protein>
<keyword evidence="1" id="KW-0812">Transmembrane</keyword>
<accession>A0A0C2N633</accession>
<feature type="transmembrane region" description="Helical" evidence="1">
    <location>
        <begin position="28"/>
        <end position="49"/>
    </location>
</feature>
<keyword evidence="3" id="KW-1185">Reference proteome</keyword>
<dbReference type="EMBL" id="JWZT01001618">
    <property type="protein sequence ID" value="KII71775.1"/>
    <property type="molecule type" value="Genomic_DNA"/>
</dbReference>
<dbReference type="AlphaFoldDB" id="A0A0C2N633"/>
<gene>
    <name evidence="2" type="ORF">RF11_12434</name>
</gene>
<evidence type="ECO:0000256" key="1">
    <source>
        <dbReference type="SAM" id="Phobius"/>
    </source>
</evidence>
<keyword evidence="1" id="KW-1133">Transmembrane helix</keyword>
<comment type="caution">
    <text evidence="2">The sequence shown here is derived from an EMBL/GenBank/DDBJ whole genome shotgun (WGS) entry which is preliminary data.</text>
</comment>
<organism evidence="2 3">
    <name type="scientific">Thelohanellus kitauei</name>
    <name type="common">Myxosporean</name>
    <dbReference type="NCBI Taxonomy" id="669202"/>
    <lineage>
        <taxon>Eukaryota</taxon>
        <taxon>Metazoa</taxon>
        <taxon>Cnidaria</taxon>
        <taxon>Myxozoa</taxon>
        <taxon>Myxosporea</taxon>
        <taxon>Bivalvulida</taxon>
        <taxon>Platysporina</taxon>
        <taxon>Myxobolidae</taxon>
        <taxon>Thelohanellus</taxon>
    </lineage>
</organism>
<proteinExistence type="predicted"/>
<evidence type="ECO:0000313" key="2">
    <source>
        <dbReference type="EMBL" id="KII71775.1"/>
    </source>
</evidence>
<sequence>MVGILASAILAIVGYVVTRFKALPVIVAIGTAVVLGIFTLIYTALVAIIGRSVDYAKQFVQASTDSTVSVEFLTPYPVILLWIMIPVTFCLGLVVIINTSDN</sequence>